<dbReference type="OrthoDB" id="411857at2759"/>
<proteinExistence type="inferred from homology"/>
<comment type="subunit">
    <text evidence="4">Binds to mitochondrial small subunit 15S rRNA.</text>
</comment>
<dbReference type="AlphaFoldDB" id="A0A9P6YM47"/>
<feature type="repeat" description="PPR" evidence="5">
    <location>
        <begin position="391"/>
        <end position="425"/>
    </location>
</feature>
<dbReference type="Pfam" id="PF01535">
    <property type="entry name" value="PPR"/>
    <property type="match status" value="2"/>
</dbReference>
<dbReference type="Gene3D" id="1.25.40.10">
    <property type="entry name" value="Tetratricopeptide repeat domain"/>
    <property type="match status" value="5"/>
</dbReference>
<dbReference type="SUPFAM" id="SSF48452">
    <property type="entry name" value="TPR-like"/>
    <property type="match status" value="1"/>
</dbReference>
<evidence type="ECO:0000313" key="8">
    <source>
        <dbReference type="Proteomes" id="UP000717996"/>
    </source>
</evidence>
<feature type="region of interest" description="Disordered" evidence="6">
    <location>
        <begin position="57"/>
        <end position="80"/>
    </location>
</feature>
<keyword evidence="2" id="KW-0677">Repeat</keyword>
<dbReference type="Pfam" id="PF13041">
    <property type="entry name" value="PPR_2"/>
    <property type="match status" value="1"/>
</dbReference>
<feature type="compositionally biased region" description="Polar residues" evidence="6">
    <location>
        <begin position="639"/>
        <end position="669"/>
    </location>
</feature>
<evidence type="ECO:0000256" key="5">
    <source>
        <dbReference type="PROSITE-ProRule" id="PRU00708"/>
    </source>
</evidence>
<feature type="repeat" description="PPR" evidence="5">
    <location>
        <begin position="318"/>
        <end position="353"/>
    </location>
</feature>
<dbReference type="InterPro" id="IPR011990">
    <property type="entry name" value="TPR-like_helical_dom_sf"/>
</dbReference>
<evidence type="ECO:0000256" key="3">
    <source>
        <dbReference type="ARBA" id="ARBA00044493"/>
    </source>
</evidence>
<gene>
    <name evidence="7" type="ORF">G6F51_001391</name>
</gene>
<comment type="similarity">
    <text evidence="1">Belongs to the CCM1 family.</text>
</comment>
<organism evidence="7 8">
    <name type="scientific">Rhizopus oryzae</name>
    <name type="common">Mucormycosis agent</name>
    <name type="synonym">Rhizopus arrhizus var. delemar</name>
    <dbReference type="NCBI Taxonomy" id="64495"/>
    <lineage>
        <taxon>Eukaryota</taxon>
        <taxon>Fungi</taxon>
        <taxon>Fungi incertae sedis</taxon>
        <taxon>Mucoromycota</taxon>
        <taxon>Mucoromycotina</taxon>
        <taxon>Mucoromycetes</taxon>
        <taxon>Mucorales</taxon>
        <taxon>Mucorineae</taxon>
        <taxon>Rhizopodaceae</taxon>
        <taxon>Rhizopus</taxon>
    </lineage>
</organism>
<evidence type="ECO:0000256" key="2">
    <source>
        <dbReference type="ARBA" id="ARBA00022737"/>
    </source>
</evidence>
<sequence length="947" mass="105505">MYGAKATSAIFNTVARQGVLTKQLTAPKSTAFLSQIPARHVSGKISYTTTSRSTQFSQKSAQHNQEQQTLDDNSHASLHPSLRTGPWTTVGSHAGKTLLDPAQIDVRILQAAKEKNSRAVISTFVQGRSSGDLALSTQTYEAVIEAYGKLRKHNQPLTPMMEAYKHMVASGVRPSSQTYALLIRSLCTRDSEVQRTMGMLRRQVARTGNAVDSLVDLENEKNMEQALALFEQAVNEKCTQDFDVDLYNRMLQNLSFKGNTESGIYILQQLEGAGHAKPNGVTFATLLAMFGVAGDLPAVRECFMEYISLKNKLPSHDPAYVYNALVSAYVDAGDLDGALNIVQNVMIRDKVNVSILPYNKIFRRACYDGKMDVAESLLQKLESDPSLPKPNGSTYAAILSAYIRANDLESASKIYERLLKQDISKEYGHMADYAYACTSNNLPDVALKVIQDMVQGGLKLDATLGEKVVETFISNGKINEAIQSYHTVMDLYARDHFVDKNSSLSVFGLDFTARCNDLSQALDVLEILRKYSIGPNPVVSDALLNMYKETKANPDQWDQISKRLSKMTFSVLYDAVFRRQSVPEEFCKTSLELLNDMHTVGILPTPSLYIRVLTRMKKYGAATEYEARWKEEFAPHLNASDNSPQPAESQISSSQDTPETASVSANSPPRMTVESDMLSGKALAKTLEGDYEKAINILKHDIINNGSIPTPDAIRDMIQGCTKAGRLDVVSEIYDTAIGSIKRLEKHNKQRALSTIYNAMLIAHARLSGLESAKVFYDEIRRIGAFPTGDAYGTLLQHSPHTDNEDCTEALAIYDEAKKNKVAPSVFFYNVIISKLAKARRLDDVLKMFEEMRQVGISPNSVTYSTVISAALRCGQDELAVQYFKEMSASPRYRPRPGPYASLIQFYAQQKPDKEKAFHYYHLAKQHKLKLPDHTEMMLKENIEQQQ</sequence>
<reference evidence="7" key="1">
    <citation type="journal article" date="2020" name="Microb. Genom.">
        <title>Genetic diversity of clinical and environmental Mucorales isolates obtained from an investigation of mucormycosis cases among solid organ transplant recipients.</title>
        <authorList>
            <person name="Nguyen M.H."/>
            <person name="Kaul D."/>
            <person name="Muto C."/>
            <person name="Cheng S.J."/>
            <person name="Richter R.A."/>
            <person name="Bruno V.M."/>
            <person name="Liu G."/>
            <person name="Beyhan S."/>
            <person name="Sundermann A.J."/>
            <person name="Mounaud S."/>
            <person name="Pasculle A.W."/>
            <person name="Nierman W.C."/>
            <person name="Driscoll E."/>
            <person name="Cumbie R."/>
            <person name="Clancy C.J."/>
            <person name="Dupont C.L."/>
        </authorList>
    </citation>
    <scope>NUCLEOTIDE SEQUENCE</scope>
    <source>
        <strain evidence="7">GL16</strain>
    </source>
</reference>
<evidence type="ECO:0000256" key="4">
    <source>
        <dbReference type="ARBA" id="ARBA00044511"/>
    </source>
</evidence>
<dbReference type="NCBIfam" id="TIGR00756">
    <property type="entry name" value="PPR"/>
    <property type="match status" value="3"/>
</dbReference>
<feature type="repeat" description="PPR" evidence="5">
    <location>
        <begin position="825"/>
        <end position="859"/>
    </location>
</feature>
<feature type="region of interest" description="Disordered" evidence="6">
    <location>
        <begin position="636"/>
        <end position="674"/>
    </location>
</feature>
<comment type="caution">
    <text evidence="7">The sequence shown here is derived from an EMBL/GenBank/DDBJ whole genome shotgun (WGS) entry which is preliminary data.</text>
</comment>
<dbReference type="SUPFAM" id="SSF81901">
    <property type="entry name" value="HCP-like"/>
    <property type="match status" value="1"/>
</dbReference>
<dbReference type="PANTHER" id="PTHR47447:SF17">
    <property type="entry name" value="OS12G0638900 PROTEIN"/>
    <property type="match status" value="1"/>
</dbReference>
<name>A0A9P6YM47_RHIOR</name>
<evidence type="ECO:0000313" key="7">
    <source>
        <dbReference type="EMBL" id="KAG1552164.1"/>
    </source>
</evidence>
<dbReference type="PROSITE" id="PS51375">
    <property type="entry name" value="PPR"/>
    <property type="match status" value="4"/>
</dbReference>
<feature type="repeat" description="PPR" evidence="5">
    <location>
        <begin position="860"/>
        <end position="890"/>
    </location>
</feature>
<dbReference type="InterPro" id="IPR002885">
    <property type="entry name" value="PPR_rpt"/>
</dbReference>
<accession>A0A9P6YM47</accession>
<feature type="compositionally biased region" description="Polar residues" evidence="6">
    <location>
        <begin position="57"/>
        <end position="71"/>
    </location>
</feature>
<dbReference type="PANTHER" id="PTHR47447">
    <property type="entry name" value="OS03G0856100 PROTEIN"/>
    <property type="match status" value="1"/>
</dbReference>
<protein>
    <recommendedName>
        <fullName evidence="9">Pentacotripeptide-repeat region of PRORP domain-containing protein</fullName>
    </recommendedName>
</protein>
<evidence type="ECO:0000256" key="1">
    <source>
        <dbReference type="ARBA" id="ARBA00006192"/>
    </source>
</evidence>
<comment type="function">
    <text evidence="3">Regulates mitochondrial small subunit maturation by controlling 15S rRNA 5'-end processing. Localizes to the 5' precursor of the 15S rRNA in a position that is subsequently occupied by mS47 in the mature yeast mtSSU. Uses structure and sequence-specific RNA recognition, binding to a single-stranded region of the precursor and specifically recognizing bases -6 to -1. The exchange of Ccm1 for mS47 is coupled to the irreversible removal of precursor rRNA that is accompanied by conformational changes of the mitoribosomal proteins uS5m and mS26. These conformational changes signal completion of 5'-end rRNA processing through protection of the mature 5'-end of the 15S rRNA and stabilization of mS47. The removal of the 5' precursor together with the dissociation of Ccm1 may be catalyzed by the 5'-3' exoribonuclease Pet127. Involved in the specific removal of group I introns in mitochondrial encoded transcripts.</text>
</comment>
<dbReference type="Proteomes" id="UP000717996">
    <property type="component" value="Unassembled WGS sequence"/>
</dbReference>
<evidence type="ECO:0008006" key="9">
    <source>
        <dbReference type="Google" id="ProtNLM"/>
    </source>
</evidence>
<dbReference type="EMBL" id="JAANIT010000103">
    <property type="protein sequence ID" value="KAG1552164.1"/>
    <property type="molecule type" value="Genomic_DNA"/>
</dbReference>
<evidence type="ECO:0000256" key="6">
    <source>
        <dbReference type="SAM" id="MobiDB-lite"/>
    </source>
</evidence>